<dbReference type="InterPro" id="IPR045149">
    <property type="entry name" value="OS-9-like"/>
</dbReference>
<comment type="caution">
    <text evidence="2">The sequence shown here is derived from an EMBL/GenBank/DDBJ whole genome shotgun (WGS) entry which is preliminary data.</text>
</comment>
<dbReference type="OrthoDB" id="448954at2759"/>
<dbReference type="GeneID" id="22914983"/>
<dbReference type="GO" id="GO:0030970">
    <property type="term" value="P:retrograde protein transport, ER to cytosol"/>
    <property type="evidence" value="ECO:0007669"/>
    <property type="project" value="TreeGrafter"/>
</dbReference>
<dbReference type="GO" id="GO:0005788">
    <property type="term" value="C:endoplasmic reticulum lumen"/>
    <property type="evidence" value="ECO:0007669"/>
    <property type="project" value="TreeGrafter"/>
</dbReference>
<dbReference type="eggNOG" id="ENOG502SBPV">
    <property type="taxonomic scope" value="Eukaryota"/>
</dbReference>
<sequence>MKASGLFGQCLYARGDHVEKSDRDKSATSRRPTVGGQTSRYSYSICVGREVIRYVGSRLLAEPGSTSWHMGYHDFARDGIRMDGSVTQHYTHGYEGNEATVELRCGPTPMAVESLEDLGHSLHVVISSFAYCDWASFPLDGYLPGGQTKDAAESSSTVPTTGDSQVAATEWVPRSLAWLLSPTFGQCHNVTYKFWTYEYCHPDSLLQFHPEPNGSVKDAMFHLGVNIPSRDPPRSNYQEPNPMWPRSRNGKTYTMPSLLSKDWAVTTSTASASATEGMTTTEGATTSASASGGTFQPWSMWDDLDLHVEIIPPTLLGFSAGMGYWPREAGALGLKMYMSAGTRCPSNPNGVRQTYVYFFCPMEMINAKTMRVINVLEVKECVYSVLVEMASVCAHPLLKPKVPTIPESITCHKAINSLRVPNEGVLDQGKAPTEGADGVLPINRRAAAVLEYWFDRGNDASATSTSDGEDFVVLSGEDQSQLRSELLHAFNWLPLSAGNAELLRKFHLEQDSLAAPAADDDFLAGHDPLAADDQRVADDQCVLQGADAGIRCGSMVYQAAEVKWRLLERAPRTVTNATKPYPPVSAHLFAPGESVRNQRTGQTGIVQSVHPKVAVPESWLDFYAGAWNAGGTKEEEKRTQICPYYLATTPVSRT</sequence>
<dbReference type="EMBL" id="AFNH02001041">
    <property type="protein sequence ID" value="EZG45094.1"/>
    <property type="molecule type" value="Genomic_DNA"/>
</dbReference>
<dbReference type="Gene3D" id="2.70.130.10">
    <property type="entry name" value="Mannose-6-phosphate receptor binding domain"/>
    <property type="match status" value="1"/>
</dbReference>
<gene>
    <name evidence="2" type="ORF">GNI_140700</name>
</gene>
<dbReference type="RefSeq" id="XP_011132557.1">
    <property type="nucleotide sequence ID" value="XM_011134255.1"/>
</dbReference>
<dbReference type="AlphaFoldDB" id="A0A023B0J5"/>
<name>A0A023B0J5_GRENI</name>
<dbReference type="Proteomes" id="UP000019763">
    <property type="component" value="Unassembled WGS sequence"/>
</dbReference>
<feature type="compositionally biased region" description="Basic and acidic residues" evidence="1">
    <location>
        <begin position="18"/>
        <end position="27"/>
    </location>
</feature>
<feature type="region of interest" description="Disordered" evidence="1">
    <location>
        <begin position="18"/>
        <end position="37"/>
    </location>
</feature>
<dbReference type="GO" id="GO:0030968">
    <property type="term" value="P:endoplasmic reticulum unfolded protein response"/>
    <property type="evidence" value="ECO:0007669"/>
    <property type="project" value="InterPro"/>
</dbReference>
<evidence type="ECO:0000313" key="3">
    <source>
        <dbReference type="Proteomes" id="UP000019763"/>
    </source>
</evidence>
<dbReference type="VEuPathDB" id="CryptoDB:GNI_140700"/>
<feature type="region of interest" description="Disordered" evidence="1">
    <location>
        <begin position="229"/>
        <end position="249"/>
    </location>
</feature>
<dbReference type="InterPro" id="IPR009011">
    <property type="entry name" value="Man6P_isomerase_rcpt-bd_dom_sf"/>
</dbReference>
<proteinExistence type="predicted"/>
<protein>
    <submittedName>
        <fullName evidence="2">Uncharacterized protein</fullName>
    </submittedName>
</protein>
<dbReference type="PANTHER" id="PTHR15414">
    <property type="entry name" value="OS-9-RELATED"/>
    <property type="match status" value="1"/>
</dbReference>
<keyword evidence="3" id="KW-1185">Reference proteome</keyword>
<dbReference type="SUPFAM" id="SSF50911">
    <property type="entry name" value="Mannose 6-phosphate receptor domain"/>
    <property type="match status" value="1"/>
</dbReference>
<feature type="region of interest" description="Disordered" evidence="1">
    <location>
        <begin position="271"/>
        <end position="291"/>
    </location>
</feature>
<evidence type="ECO:0000256" key="1">
    <source>
        <dbReference type="SAM" id="MobiDB-lite"/>
    </source>
</evidence>
<dbReference type="PANTHER" id="PTHR15414:SF0">
    <property type="entry name" value="ENDOPLASMIC RETICULUM LECTIN 1"/>
    <property type="match status" value="1"/>
</dbReference>
<accession>A0A023B0J5</accession>
<organism evidence="2 3">
    <name type="scientific">Gregarina niphandrodes</name>
    <name type="common">Septate eugregarine</name>
    <dbReference type="NCBI Taxonomy" id="110365"/>
    <lineage>
        <taxon>Eukaryota</taxon>
        <taxon>Sar</taxon>
        <taxon>Alveolata</taxon>
        <taxon>Apicomplexa</taxon>
        <taxon>Conoidasida</taxon>
        <taxon>Gregarinasina</taxon>
        <taxon>Eugregarinorida</taxon>
        <taxon>Gregarinidae</taxon>
        <taxon>Gregarina</taxon>
    </lineage>
</organism>
<reference evidence="2" key="1">
    <citation type="submission" date="2013-12" db="EMBL/GenBank/DDBJ databases">
        <authorList>
            <person name="Omoto C.K."/>
            <person name="Sibley D."/>
            <person name="Venepally P."/>
            <person name="Hadjithomas M."/>
            <person name="Karamycheva S."/>
            <person name="Brunk B."/>
            <person name="Roos D."/>
            <person name="Caler E."/>
            <person name="Lorenzi H."/>
        </authorList>
    </citation>
    <scope>NUCLEOTIDE SEQUENCE</scope>
</reference>
<evidence type="ECO:0000313" key="2">
    <source>
        <dbReference type="EMBL" id="EZG45094.1"/>
    </source>
</evidence>